<dbReference type="EMBL" id="OMOF01000280">
    <property type="protein sequence ID" value="SPF46289.1"/>
    <property type="molecule type" value="Genomic_DNA"/>
</dbReference>
<dbReference type="PANTHER" id="PTHR30349">
    <property type="entry name" value="PHAGE INTEGRASE-RELATED"/>
    <property type="match status" value="1"/>
</dbReference>
<dbReference type="GO" id="GO:0006310">
    <property type="term" value="P:DNA recombination"/>
    <property type="evidence" value="ECO:0007669"/>
    <property type="project" value="UniProtKB-KW"/>
</dbReference>
<gene>
    <name evidence="9" type="ORF">SBF1_3500001</name>
</gene>
<reference evidence="10" key="1">
    <citation type="submission" date="2018-02" db="EMBL/GenBank/DDBJ databases">
        <authorList>
            <person name="Hausmann B."/>
        </authorList>
    </citation>
    <scope>NUCLEOTIDE SEQUENCE [LARGE SCALE GENOMIC DNA]</scope>
    <source>
        <strain evidence="10">Peat soil MAG SbF1</strain>
    </source>
</reference>
<keyword evidence="3" id="KW-0229">DNA integration</keyword>
<dbReference type="Gene3D" id="1.10.443.10">
    <property type="entry name" value="Intergrase catalytic core"/>
    <property type="match status" value="1"/>
</dbReference>
<feature type="domain" description="Core-binding (CB)" evidence="8">
    <location>
        <begin position="39"/>
        <end position="124"/>
    </location>
</feature>
<dbReference type="Gene3D" id="1.10.150.130">
    <property type="match status" value="1"/>
</dbReference>
<dbReference type="InterPro" id="IPR002104">
    <property type="entry name" value="Integrase_catalytic"/>
</dbReference>
<accession>A0A2U3L3C7</accession>
<dbReference type="Pfam" id="PF00589">
    <property type="entry name" value="Phage_integrase"/>
    <property type="match status" value="1"/>
</dbReference>
<evidence type="ECO:0000256" key="4">
    <source>
        <dbReference type="ARBA" id="ARBA00023125"/>
    </source>
</evidence>
<proteinExistence type="inferred from homology"/>
<dbReference type="InterPro" id="IPR044068">
    <property type="entry name" value="CB"/>
</dbReference>
<feature type="domain" description="Tyr recombinase" evidence="7">
    <location>
        <begin position="127"/>
        <end position="305"/>
    </location>
</feature>
<dbReference type="Proteomes" id="UP000238916">
    <property type="component" value="Unassembled WGS sequence"/>
</dbReference>
<dbReference type="SUPFAM" id="SSF56349">
    <property type="entry name" value="DNA breaking-rejoining enzymes"/>
    <property type="match status" value="1"/>
</dbReference>
<dbReference type="GO" id="GO:0015074">
    <property type="term" value="P:DNA integration"/>
    <property type="evidence" value="ECO:0007669"/>
    <property type="project" value="UniProtKB-KW"/>
</dbReference>
<dbReference type="PROSITE" id="PS51900">
    <property type="entry name" value="CB"/>
    <property type="match status" value="1"/>
</dbReference>
<dbReference type="PANTHER" id="PTHR30349:SF41">
    <property type="entry name" value="INTEGRASE_RECOMBINASE PROTEIN MJ0367-RELATED"/>
    <property type="match status" value="1"/>
</dbReference>
<dbReference type="InterPro" id="IPR011010">
    <property type="entry name" value="DNA_brk_join_enz"/>
</dbReference>
<dbReference type="InterPro" id="IPR010998">
    <property type="entry name" value="Integrase_recombinase_N"/>
</dbReference>
<dbReference type="AlphaFoldDB" id="A0A2U3L3C7"/>
<comment type="function">
    <text evidence="1">Site-specific tyrosine recombinase, which acts by catalyzing the cutting and rejoining of the recombining DNA molecules.</text>
</comment>
<evidence type="ECO:0000313" key="10">
    <source>
        <dbReference type="Proteomes" id="UP000238916"/>
    </source>
</evidence>
<evidence type="ECO:0000259" key="8">
    <source>
        <dbReference type="PROSITE" id="PS51900"/>
    </source>
</evidence>
<dbReference type="InterPro" id="IPR050090">
    <property type="entry name" value="Tyrosine_recombinase_XerCD"/>
</dbReference>
<keyword evidence="4 6" id="KW-0238">DNA-binding</keyword>
<evidence type="ECO:0000256" key="3">
    <source>
        <dbReference type="ARBA" id="ARBA00022908"/>
    </source>
</evidence>
<evidence type="ECO:0000259" key="7">
    <source>
        <dbReference type="PROSITE" id="PS51898"/>
    </source>
</evidence>
<dbReference type="InterPro" id="IPR013762">
    <property type="entry name" value="Integrase-like_cat_sf"/>
</dbReference>
<organism evidence="9 10">
    <name type="scientific">Candidatus Desulfosporosinus infrequens</name>
    <dbReference type="NCBI Taxonomy" id="2043169"/>
    <lineage>
        <taxon>Bacteria</taxon>
        <taxon>Bacillati</taxon>
        <taxon>Bacillota</taxon>
        <taxon>Clostridia</taxon>
        <taxon>Eubacteriales</taxon>
        <taxon>Desulfitobacteriaceae</taxon>
        <taxon>Desulfosporosinus</taxon>
    </lineage>
</organism>
<keyword evidence="5" id="KW-0233">DNA recombination</keyword>
<evidence type="ECO:0000313" key="9">
    <source>
        <dbReference type="EMBL" id="SPF46289.1"/>
    </source>
</evidence>
<name>A0A2U3L3C7_9FIRM</name>
<evidence type="ECO:0000256" key="5">
    <source>
        <dbReference type="ARBA" id="ARBA00023172"/>
    </source>
</evidence>
<dbReference type="GO" id="GO:0003677">
    <property type="term" value="F:DNA binding"/>
    <property type="evidence" value="ECO:0007669"/>
    <property type="project" value="UniProtKB-UniRule"/>
</dbReference>
<evidence type="ECO:0000256" key="6">
    <source>
        <dbReference type="PROSITE-ProRule" id="PRU01248"/>
    </source>
</evidence>
<protein>
    <submittedName>
        <fullName evidence="9">Site-specific recombinase XerD</fullName>
    </submittedName>
</protein>
<comment type="similarity">
    <text evidence="2">Belongs to the 'phage' integrase family.</text>
</comment>
<dbReference type="InterPro" id="IPR004107">
    <property type="entry name" value="Integrase_SAM-like_N"/>
</dbReference>
<dbReference type="Pfam" id="PF13495">
    <property type="entry name" value="Phage_int_SAM_4"/>
    <property type="match status" value="1"/>
</dbReference>
<sequence>MKFVNTLQFSANADDGSLLYIGHFKFIGRLTANKFKGECTMKNKEQILLRMREDILLRGLSQNTLESYTSHARIFLDYCNRPTEQLNEHDIRNFLWYLIKEKKSSPGTVNTYSAAIRFLFAVTFNRTLNEILTREEVSAIIESCQNLKHKAMLMVVYSSGLRVSEAAALKIQHIDSKTMRLFVDCGKGGKDRYTLLSEACLNVLREYWKMYLPKHPEGWLFLGTYKVSHITSDGIENAFNKAVKRASITKNVSIHTLRHAFATHLLEDGVTLLQIKELLGHASIKSTTIYLHLANLTSDIKSPLDNLPAFCRSNGSSND</sequence>
<evidence type="ECO:0000256" key="2">
    <source>
        <dbReference type="ARBA" id="ARBA00008857"/>
    </source>
</evidence>
<dbReference type="PROSITE" id="PS51898">
    <property type="entry name" value="TYR_RECOMBINASE"/>
    <property type="match status" value="1"/>
</dbReference>
<evidence type="ECO:0000256" key="1">
    <source>
        <dbReference type="ARBA" id="ARBA00003283"/>
    </source>
</evidence>